<gene>
    <name evidence="2" type="ORF">GWC95_17785</name>
</gene>
<dbReference type="Gene3D" id="2.120.10.80">
    <property type="entry name" value="Kelch-type beta propeller"/>
    <property type="match status" value="2"/>
</dbReference>
<dbReference type="Proteomes" id="UP000753802">
    <property type="component" value="Unassembled WGS sequence"/>
</dbReference>
<feature type="chain" id="PRO_5046363924" evidence="1">
    <location>
        <begin position="28"/>
        <end position="343"/>
    </location>
</feature>
<proteinExistence type="predicted"/>
<dbReference type="PROSITE" id="PS51257">
    <property type="entry name" value="PROKAR_LIPOPROTEIN"/>
    <property type="match status" value="1"/>
</dbReference>
<evidence type="ECO:0000313" key="3">
    <source>
        <dbReference type="Proteomes" id="UP000753802"/>
    </source>
</evidence>
<name>A0ABW9ZX90_9BACT</name>
<evidence type="ECO:0000256" key="1">
    <source>
        <dbReference type="SAM" id="SignalP"/>
    </source>
</evidence>
<protein>
    <submittedName>
        <fullName evidence="2">Galactose oxidase</fullName>
    </submittedName>
</protein>
<sequence length="343" mass="37858">MKRLKYYFLLPASIVLVLISCSKSSDSSSDEDTSGNWLKRSEFEGNARTEAASFTIGDTAYIGTGFDGSNRYTDFWAYDPVKNFWTQRAQFPGVARNSAVGFTVGSKGYIATGYDGLNRLNDTWEYDPSTNKWTQKANFGGTARYDAVAFGINGKGYISTGFDGGYTKDMWEFTPTGGTNNGGSWTQLVSLGGTKRSGAIALVYNNKAYVFTGINNGTSVTDAWVYDPSTAAWTQLRDISNVSSDTYDDDYSDIIRNNGAGFVIGTKAYITTGESGAYNKKTWVYDFATDLWSRKTTYERSERTGAVAFAVKGRGFIACGRNSTYYFDDIDEFQPDVTYNAYD</sequence>
<evidence type="ECO:0000313" key="2">
    <source>
        <dbReference type="EMBL" id="NCI51781.1"/>
    </source>
</evidence>
<organism evidence="2 3">
    <name type="scientific">Sediminibacterium roseum</name>
    <dbReference type="NCBI Taxonomy" id="1978412"/>
    <lineage>
        <taxon>Bacteria</taxon>
        <taxon>Pseudomonadati</taxon>
        <taxon>Bacteroidota</taxon>
        <taxon>Chitinophagia</taxon>
        <taxon>Chitinophagales</taxon>
        <taxon>Chitinophagaceae</taxon>
        <taxon>Sediminibacterium</taxon>
    </lineage>
</organism>
<dbReference type="PANTHER" id="PTHR45632">
    <property type="entry name" value="LD33804P"/>
    <property type="match status" value="1"/>
</dbReference>
<dbReference type="Pfam" id="PF01344">
    <property type="entry name" value="Kelch_1"/>
    <property type="match status" value="2"/>
</dbReference>
<dbReference type="InterPro" id="IPR015915">
    <property type="entry name" value="Kelch-typ_b-propeller"/>
</dbReference>
<feature type="signal peptide" evidence="1">
    <location>
        <begin position="1"/>
        <end position="27"/>
    </location>
</feature>
<dbReference type="SUPFAM" id="SSF117281">
    <property type="entry name" value="Kelch motif"/>
    <property type="match status" value="1"/>
</dbReference>
<dbReference type="InterPro" id="IPR011043">
    <property type="entry name" value="Gal_Oxase/kelch_b-propeller"/>
</dbReference>
<dbReference type="SUPFAM" id="SSF50965">
    <property type="entry name" value="Galactose oxidase, central domain"/>
    <property type="match status" value="1"/>
</dbReference>
<keyword evidence="3" id="KW-1185">Reference proteome</keyword>
<dbReference type="InterPro" id="IPR006652">
    <property type="entry name" value="Kelch_1"/>
</dbReference>
<keyword evidence="1" id="KW-0732">Signal</keyword>
<reference evidence="2 3" key="1">
    <citation type="submission" date="2020-01" db="EMBL/GenBank/DDBJ databases">
        <title>Genome analysis.</title>
        <authorList>
            <person name="Wu S."/>
            <person name="Wang G."/>
        </authorList>
    </citation>
    <scope>NUCLEOTIDE SEQUENCE [LARGE SCALE GENOMIC DNA]</scope>
    <source>
        <strain evidence="2 3">SYL130</strain>
    </source>
</reference>
<dbReference type="RefSeq" id="WP_161820050.1">
    <property type="nucleotide sequence ID" value="NZ_JAACJS010000015.1"/>
</dbReference>
<comment type="caution">
    <text evidence="2">The sequence shown here is derived from an EMBL/GenBank/DDBJ whole genome shotgun (WGS) entry which is preliminary data.</text>
</comment>
<dbReference type="EMBL" id="JAACJS010000015">
    <property type="protein sequence ID" value="NCI51781.1"/>
    <property type="molecule type" value="Genomic_DNA"/>
</dbReference>
<accession>A0ABW9ZX90</accession>